<evidence type="ECO:0000256" key="5">
    <source>
        <dbReference type="ARBA" id="ARBA00022842"/>
    </source>
</evidence>
<evidence type="ECO:0000256" key="3">
    <source>
        <dbReference type="ARBA" id="ARBA00022723"/>
    </source>
</evidence>
<feature type="domain" description="Nudix hydrolase" evidence="9">
    <location>
        <begin position="10"/>
        <end position="167"/>
    </location>
</feature>
<proteinExistence type="inferred from homology"/>
<evidence type="ECO:0000256" key="6">
    <source>
        <dbReference type="ARBA" id="ARBA00023211"/>
    </source>
</evidence>
<dbReference type="Pfam" id="PF00293">
    <property type="entry name" value="NUDIX"/>
    <property type="match status" value="1"/>
</dbReference>
<evidence type="ECO:0000259" key="9">
    <source>
        <dbReference type="PROSITE" id="PS51462"/>
    </source>
</evidence>
<dbReference type="SUPFAM" id="SSF55811">
    <property type="entry name" value="Nudix"/>
    <property type="match status" value="1"/>
</dbReference>
<dbReference type="PRINTS" id="PR00502">
    <property type="entry name" value="NUDIXFAMILY"/>
</dbReference>
<dbReference type="InterPro" id="IPR000086">
    <property type="entry name" value="NUDIX_hydrolase_dom"/>
</dbReference>
<comment type="similarity">
    <text evidence="7">Belongs to the Nudix hydrolase family.</text>
</comment>
<dbReference type="GO" id="GO:0010945">
    <property type="term" value="F:coenzyme A diphosphatase activity"/>
    <property type="evidence" value="ECO:0007669"/>
    <property type="project" value="InterPro"/>
</dbReference>
<dbReference type="InterPro" id="IPR015797">
    <property type="entry name" value="NUDIX_hydrolase-like_dom_sf"/>
</dbReference>
<keyword evidence="8" id="KW-1133">Transmembrane helix</keyword>
<keyword evidence="3" id="KW-0479">Metal-binding</keyword>
<gene>
    <name evidence="10" type="ORF">ENW55_00355</name>
</gene>
<name>A0A832ID24_9THEM</name>
<evidence type="ECO:0000256" key="8">
    <source>
        <dbReference type="SAM" id="Phobius"/>
    </source>
</evidence>
<reference evidence="10" key="1">
    <citation type="journal article" date="2020" name="mSystems">
        <title>Genome- and Community-Level Interaction Insights into Carbon Utilization and Element Cycling Functions of Hydrothermarchaeota in Hydrothermal Sediment.</title>
        <authorList>
            <person name="Zhou Z."/>
            <person name="Liu Y."/>
            <person name="Xu W."/>
            <person name="Pan J."/>
            <person name="Luo Z.H."/>
            <person name="Li M."/>
        </authorList>
    </citation>
    <scope>NUCLEOTIDE SEQUENCE [LARGE SCALE GENOMIC DNA]</scope>
    <source>
        <strain evidence="10">SpSt-86</strain>
    </source>
</reference>
<comment type="caution">
    <text evidence="10">The sequence shown here is derived from an EMBL/GenBank/DDBJ whole genome shotgun (WGS) entry which is preliminary data.</text>
</comment>
<evidence type="ECO:0000313" key="10">
    <source>
        <dbReference type="EMBL" id="HGZ78421.1"/>
    </source>
</evidence>
<dbReference type="GO" id="GO:0046872">
    <property type="term" value="F:metal ion binding"/>
    <property type="evidence" value="ECO:0007669"/>
    <property type="project" value="UniProtKB-KW"/>
</dbReference>
<organism evidence="10">
    <name type="scientific">Pseudothermotoga hypogea</name>
    <dbReference type="NCBI Taxonomy" id="57487"/>
    <lineage>
        <taxon>Bacteria</taxon>
        <taxon>Thermotogati</taxon>
        <taxon>Thermotogota</taxon>
        <taxon>Thermotogae</taxon>
        <taxon>Thermotogales</taxon>
        <taxon>Thermotogaceae</taxon>
        <taxon>Pseudothermotoga</taxon>
    </lineage>
</organism>
<dbReference type="EMBL" id="DTKQ01000003">
    <property type="protein sequence ID" value="HGZ78421.1"/>
    <property type="molecule type" value="Genomic_DNA"/>
</dbReference>
<keyword evidence="8" id="KW-0812">Transmembrane</keyword>
<sequence>MSGTIVHGEGSVISVVAVPIVFIFDEPYVVFIRRARHLLRHANQIAFPGGMVEDGETLVEAMFRELEEEIGVSRDRCTLFGELSSTVAGKSNLFVQAFLVRIDRPHFRLNKSEVQDLYLVNLSLFDKIPCNEIVLPSGSRTCRFVIDGIVIWGATARIIRDSLAKIKQLLEGFKDELSDHQGDQSR</sequence>
<evidence type="ECO:0000256" key="4">
    <source>
        <dbReference type="ARBA" id="ARBA00022801"/>
    </source>
</evidence>
<comment type="cofactor">
    <cofactor evidence="1">
        <name>Mn(2+)</name>
        <dbReference type="ChEBI" id="CHEBI:29035"/>
    </cofactor>
</comment>
<dbReference type="PANTHER" id="PTHR12992:SF11">
    <property type="entry name" value="MITOCHONDRIAL COENZYME A DIPHOSPHATASE NUDT8"/>
    <property type="match status" value="1"/>
</dbReference>
<dbReference type="PROSITE" id="PS51462">
    <property type="entry name" value="NUDIX"/>
    <property type="match status" value="1"/>
</dbReference>
<dbReference type="PROSITE" id="PS00893">
    <property type="entry name" value="NUDIX_BOX"/>
    <property type="match status" value="1"/>
</dbReference>
<comment type="cofactor">
    <cofactor evidence="2">
        <name>Mg(2+)</name>
        <dbReference type="ChEBI" id="CHEBI:18420"/>
    </cofactor>
</comment>
<dbReference type="Gene3D" id="3.90.79.10">
    <property type="entry name" value="Nucleoside Triphosphate Pyrophosphohydrolase"/>
    <property type="match status" value="1"/>
</dbReference>
<evidence type="ECO:0000256" key="1">
    <source>
        <dbReference type="ARBA" id="ARBA00001936"/>
    </source>
</evidence>
<evidence type="ECO:0000256" key="7">
    <source>
        <dbReference type="RuleBase" id="RU003476"/>
    </source>
</evidence>
<dbReference type="InterPro" id="IPR020476">
    <property type="entry name" value="Nudix_hydrolase"/>
</dbReference>
<dbReference type="AlphaFoldDB" id="A0A832ID24"/>
<protein>
    <submittedName>
        <fullName evidence="10">CoA pyrophosphatase</fullName>
    </submittedName>
</protein>
<evidence type="ECO:0000256" key="2">
    <source>
        <dbReference type="ARBA" id="ARBA00001946"/>
    </source>
</evidence>
<keyword evidence="8" id="KW-0472">Membrane</keyword>
<dbReference type="PANTHER" id="PTHR12992">
    <property type="entry name" value="NUDIX HYDROLASE"/>
    <property type="match status" value="1"/>
</dbReference>
<accession>A0A832ID24</accession>
<dbReference type="CDD" id="cd03426">
    <property type="entry name" value="NUDIX_CoAse_Nudt7"/>
    <property type="match status" value="1"/>
</dbReference>
<keyword evidence="6" id="KW-0464">Manganese</keyword>
<dbReference type="InterPro" id="IPR045121">
    <property type="entry name" value="CoAse"/>
</dbReference>
<feature type="transmembrane region" description="Helical" evidence="8">
    <location>
        <begin position="12"/>
        <end position="31"/>
    </location>
</feature>
<keyword evidence="4 7" id="KW-0378">Hydrolase</keyword>
<keyword evidence="5" id="KW-0460">Magnesium</keyword>
<dbReference type="InterPro" id="IPR020084">
    <property type="entry name" value="NUDIX_hydrolase_CS"/>
</dbReference>